<organism evidence="2 3">
    <name type="scientific">Schizopora paradoxa</name>
    <dbReference type="NCBI Taxonomy" id="27342"/>
    <lineage>
        <taxon>Eukaryota</taxon>
        <taxon>Fungi</taxon>
        <taxon>Dikarya</taxon>
        <taxon>Basidiomycota</taxon>
        <taxon>Agaricomycotina</taxon>
        <taxon>Agaricomycetes</taxon>
        <taxon>Hymenochaetales</taxon>
        <taxon>Schizoporaceae</taxon>
        <taxon>Schizopora</taxon>
    </lineage>
</organism>
<dbReference type="InParanoid" id="A0A0H2RH02"/>
<proteinExistence type="predicted"/>
<name>A0A0H2RH02_9AGAM</name>
<dbReference type="Proteomes" id="UP000053477">
    <property type="component" value="Unassembled WGS sequence"/>
</dbReference>
<evidence type="ECO:0000313" key="3">
    <source>
        <dbReference type="Proteomes" id="UP000053477"/>
    </source>
</evidence>
<evidence type="ECO:0000256" key="1">
    <source>
        <dbReference type="SAM" id="MobiDB-lite"/>
    </source>
</evidence>
<sequence length="348" mass="37872">MPSITTNDESKEELGLLPEISSAIVKQEVEGNPFKIYDYVEEERKKKMKSRKRRPAQQKGCLVQKLKDFPSMPRLIRKHDQRTTPFNNDDFDGVSTQFHSLLTEAPITQTYVPAAVGAGLPALGEQTQVTTAFIADNAGHSTNFFCAAPQSPEGTTRSAPQVSWSQFGGGEQQSFGQGFSLSQAAPDEASFLSGGDDDRPLLVNTNVTPTSLNITRAGADKSEIFSPISPSSTTDSTSSFGARLDSNPFYDSRNPLQHPHDWHWQLPQLRTETLSCGCVLVSDSLTDRWIGLIPALSNHENSSSYSSPQTPLSGSLGAMAMYSPQALSPDAEISWSNVAGPSTRRDEN</sequence>
<gene>
    <name evidence="2" type="ORF">SCHPADRAFT_891798</name>
</gene>
<evidence type="ECO:0000313" key="2">
    <source>
        <dbReference type="EMBL" id="KLO11155.1"/>
    </source>
</evidence>
<protein>
    <submittedName>
        <fullName evidence="2">Uncharacterized protein</fullName>
    </submittedName>
</protein>
<accession>A0A0H2RH02</accession>
<feature type="compositionally biased region" description="Polar residues" evidence="1">
    <location>
        <begin position="152"/>
        <end position="162"/>
    </location>
</feature>
<reference evidence="2 3" key="1">
    <citation type="submission" date="2015-04" db="EMBL/GenBank/DDBJ databases">
        <title>Complete genome sequence of Schizopora paradoxa KUC8140, a cosmopolitan wood degrader in East Asia.</title>
        <authorList>
            <consortium name="DOE Joint Genome Institute"/>
            <person name="Min B."/>
            <person name="Park H."/>
            <person name="Jang Y."/>
            <person name="Kim J.-J."/>
            <person name="Kim K.H."/>
            <person name="Pangilinan J."/>
            <person name="Lipzen A."/>
            <person name="Riley R."/>
            <person name="Grigoriev I.V."/>
            <person name="Spatafora J.W."/>
            <person name="Choi I.-G."/>
        </authorList>
    </citation>
    <scope>NUCLEOTIDE SEQUENCE [LARGE SCALE GENOMIC DNA]</scope>
    <source>
        <strain evidence="2 3">KUC8140</strain>
    </source>
</reference>
<keyword evidence="3" id="KW-1185">Reference proteome</keyword>
<dbReference type="EMBL" id="KQ086007">
    <property type="protein sequence ID" value="KLO11155.1"/>
    <property type="molecule type" value="Genomic_DNA"/>
</dbReference>
<dbReference type="AlphaFoldDB" id="A0A0H2RH02"/>
<feature type="region of interest" description="Disordered" evidence="1">
    <location>
        <begin position="149"/>
        <end position="177"/>
    </location>
</feature>